<evidence type="ECO:0000259" key="1">
    <source>
        <dbReference type="Pfam" id="PF13649"/>
    </source>
</evidence>
<comment type="caution">
    <text evidence="2">The sequence shown here is derived from an EMBL/GenBank/DDBJ whole genome shotgun (WGS) entry which is preliminary data.</text>
</comment>
<dbReference type="PANTHER" id="PTHR44068">
    <property type="entry name" value="ZGC:194242"/>
    <property type="match status" value="1"/>
</dbReference>
<dbReference type="Gene3D" id="3.40.50.150">
    <property type="entry name" value="Vaccinia Virus protein VP39"/>
    <property type="match status" value="1"/>
</dbReference>
<evidence type="ECO:0000313" key="3">
    <source>
        <dbReference type="Proteomes" id="UP001174694"/>
    </source>
</evidence>
<dbReference type="InterPro" id="IPR041698">
    <property type="entry name" value="Methyltransf_25"/>
</dbReference>
<dbReference type="SUPFAM" id="SSF53335">
    <property type="entry name" value="S-adenosyl-L-methionine-dependent methyltransferases"/>
    <property type="match status" value="1"/>
</dbReference>
<dbReference type="InterPro" id="IPR029063">
    <property type="entry name" value="SAM-dependent_MTases_sf"/>
</dbReference>
<sequence>MESVTQKTPEGFKARLKASYDAMAPTYNAWTVKNSDYRGRYLDKLLALLPKEGVSVLELGCGAGFPVVEKLLATSGISSITASDISTTQINLGKEKLGTDRVTWIESDMMALDFPSASLDAVLGFYSVIHLPREEQSILLTRIFEWLKPGGHMLVNFSAEAMESAINERWLHEEGWMFWSGWGADTSLEEVRKVGLKVVVGEITKDDVDASFLWVIAEKPVV</sequence>
<dbReference type="PANTHER" id="PTHR44068:SF11">
    <property type="entry name" value="GERANYL DIPHOSPHATE 2-C-METHYLTRANSFERASE"/>
    <property type="match status" value="1"/>
</dbReference>
<dbReference type="AlphaFoldDB" id="A0AA38RD92"/>
<dbReference type="Proteomes" id="UP001174694">
    <property type="component" value="Unassembled WGS sequence"/>
</dbReference>
<dbReference type="InterPro" id="IPR050447">
    <property type="entry name" value="Erg6_SMT_methyltransf"/>
</dbReference>
<accession>A0AA38RD92</accession>
<dbReference type="Pfam" id="PF13649">
    <property type="entry name" value="Methyltransf_25"/>
    <property type="match status" value="1"/>
</dbReference>
<organism evidence="2 3">
    <name type="scientific">Pleurostoma richardsiae</name>
    <dbReference type="NCBI Taxonomy" id="41990"/>
    <lineage>
        <taxon>Eukaryota</taxon>
        <taxon>Fungi</taxon>
        <taxon>Dikarya</taxon>
        <taxon>Ascomycota</taxon>
        <taxon>Pezizomycotina</taxon>
        <taxon>Sordariomycetes</taxon>
        <taxon>Sordariomycetidae</taxon>
        <taxon>Calosphaeriales</taxon>
        <taxon>Pleurostomataceae</taxon>
        <taxon>Pleurostoma</taxon>
    </lineage>
</organism>
<keyword evidence="3" id="KW-1185">Reference proteome</keyword>
<dbReference type="CDD" id="cd02440">
    <property type="entry name" value="AdoMet_MTases"/>
    <property type="match status" value="1"/>
</dbReference>
<proteinExistence type="predicted"/>
<evidence type="ECO:0000313" key="2">
    <source>
        <dbReference type="EMBL" id="KAJ9145072.1"/>
    </source>
</evidence>
<dbReference type="EMBL" id="JANBVO010000015">
    <property type="protein sequence ID" value="KAJ9145072.1"/>
    <property type="molecule type" value="Genomic_DNA"/>
</dbReference>
<gene>
    <name evidence="2" type="ORF">NKR23_g5727</name>
</gene>
<name>A0AA38RD92_9PEZI</name>
<protein>
    <recommendedName>
        <fullName evidence="1">Methyltransferase domain-containing protein</fullName>
    </recommendedName>
</protein>
<reference evidence="2" key="1">
    <citation type="submission" date="2022-07" db="EMBL/GenBank/DDBJ databases">
        <title>Fungi with potential for degradation of polypropylene.</title>
        <authorList>
            <person name="Gostincar C."/>
        </authorList>
    </citation>
    <scope>NUCLEOTIDE SEQUENCE</scope>
    <source>
        <strain evidence="2">EXF-13308</strain>
    </source>
</reference>
<feature type="domain" description="Methyltransferase" evidence="1">
    <location>
        <begin position="56"/>
        <end position="151"/>
    </location>
</feature>